<dbReference type="Gene3D" id="3.30.70.1430">
    <property type="entry name" value="Multidrug efflux transporter AcrB pore domain"/>
    <property type="match status" value="2"/>
</dbReference>
<feature type="transmembrane region" description="Helical" evidence="1">
    <location>
        <begin position="899"/>
        <end position="923"/>
    </location>
</feature>
<dbReference type="HOGENOM" id="CLU_002755_1_2_7"/>
<dbReference type="STRING" id="326298.Suden_1499"/>
<dbReference type="Proteomes" id="UP000002714">
    <property type="component" value="Chromosome"/>
</dbReference>
<dbReference type="PANTHER" id="PTHR32063:SF33">
    <property type="entry name" value="RND SUPERFAMILY EFFLUX PUMP PERMEASE COMPONENT"/>
    <property type="match status" value="1"/>
</dbReference>
<dbReference type="SUPFAM" id="SSF82714">
    <property type="entry name" value="Multidrug efflux transporter AcrB TolC docking domain, DN and DC subdomains"/>
    <property type="match status" value="1"/>
</dbReference>
<accession>Q30QF5</accession>
<dbReference type="InterPro" id="IPR001036">
    <property type="entry name" value="Acrflvin-R"/>
</dbReference>
<sequence>MGINSYINIPKEMFPDMELDKISVMGSYKGASANTMDKMAVRDIEDSLSDINGIDKSETTISPGAFAIVLTLSKGANRELTLSRVKDSVALSRQNLPSDMNEPLTTLLEKSKPLIKLAISSSVLSIGQLSVIAQDMKSKAAKVPGVSEILIRGDSDEQVTIKINSEALLAYGLNHGAVLGAISNLSYIFPIGDIEQRGNFVFISTANGKADVNGYRDAILNIDNRYVKLSDIAEISIEYPQIDTLATYNGKKTISLNISKGVSGDAIVLSKRLQEYVLAQQKNYKDVDFTFYEDSSKPIKDRLDIIISNLMLGLILVFLSLYILINLRIAIIVALGIPFSFLIGITFIYYMGYSINVVSLLGALIVIGIVVDDAIVVSENIQRYIDEGVDRLEATIRGTKEMLLPVTLATLTTVVAFLPIFMMQGETALFILLIPITVIIMLLGSLIESFLFLPLHANEYLRKSNNRVNWIPLQNMYERVILRFLHFKKISLFFFLVLIPIISIYMASSMKFQFFPNFDGNFLYISGKVDINTPLEETYKISQEIEDELVKHKEEFSLKAISNIIGYRRSLSGETQRNSGVFMITMELHDRASTNFVDSYITPILNLNFNFNDPLKIRKEQTYELSPRARDIIKEFKNRYNMEDLGVMEDKPGLIRSDIEISLSGMNDELLQDGIKKLEEKIESVEGIRNFSDNIKLGKMEYKIKINSYGESLGLSEASIARTLSAYFLEQKQSTTFNERGVMEIKTEDIKKDSIDTFLNFSIPFGEGKSVKLTQVADIIEIRDYEKINKLNGSIIKTFFATIDKRKTTSQEVLDKLEPTLDELRASGIDVMLLGEKEKKEQLRNDMQKAIFLALFLIFLSLLLIFSKVKYALMVMSVIPLSVLGALVGHKILGINLSMTSIIGILGLAGVVVNDGIIMLDFLHGTHKLEEFLLRAKLRLRPIIITTLTTFLGLFTLIFYATGQAVILQPIAISIGFGLIWGTILNLVYLPTLYALVNKIEKKAI</sequence>
<dbReference type="Gene3D" id="1.20.1640.10">
    <property type="entry name" value="Multidrug efflux transporter AcrB transmembrane domain"/>
    <property type="match status" value="2"/>
</dbReference>
<dbReference type="SUPFAM" id="SSF82866">
    <property type="entry name" value="Multidrug efflux transporter AcrB transmembrane domain"/>
    <property type="match status" value="2"/>
</dbReference>
<proteinExistence type="predicted"/>
<evidence type="ECO:0000313" key="3">
    <source>
        <dbReference type="Proteomes" id="UP000002714"/>
    </source>
</evidence>
<feature type="transmembrane region" description="Helical" evidence="1">
    <location>
        <begin position="943"/>
        <end position="961"/>
    </location>
</feature>
<protein>
    <submittedName>
        <fullName evidence="2">Resistance-Nodulation-Cell Division Superfamily transporter</fullName>
    </submittedName>
</protein>
<keyword evidence="1" id="KW-0812">Transmembrane</keyword>
<keyword evidence="3" id="KW-1185">Reference proteome</keyword>
<keyword evidence="2" id="KW-0132">Cell division</keyword>
<feature type="transmembrane region" description="Helical" evidence="1">
    <location>
        <begin position="873"/>
        <end position="893"/>
    </location>
</feature>
<organism evidence="2 3">
    <name type="scientific">Sulfurimonas denitrificans (strain ATCC 33889 / DSM 1251)</name>
    <name type="common">Thiomicrospira denitrificans (strain ATCC 33889 / DSM 1251)</name>
    <dbReference type="NCBI Taxonomy" id="326298"/>
    <lineage>
        <taxon>Bacteria</taxon>
        <taxon>Pseudomonadati</taxon>
        <taxon>Campylobacterota</taxon>
        <taxon>Epsilonproteobacteria</taxon>
        <taxon>Campylobacterales</taxon>
        <taxon>Sulfurimonadaceae</taxon>
        <taxon>Sulfurimonas</taxon>
    </lineage>
</organism>
<dbReference type="KEGG" id="tdn:Suden_1499"/>
<dbReference type="GO" id="GO:0051301">
    <property type="term" value="P:cell division"/>
    <property type="evidence" value="ECO:0007669"/>
    <property type="project" value="UniProtKB-KW"/>
</dbReference>
<keyword evidence="2" id="KW-0131">Cell cycle</keyword>
<feature type="transmembrane region" description="Helical" evidence="1">
    <location>
        <begin position="357"/>
        <end position="381"/>
    </location>
</feature>
<dbReference type="Pfam" id="PF00873">
    <property type="entry name" value="ACR_tran"/>
    <property type="match status" value="1"/>
</dbReference>
<dbReference type="GO" id="GO:0042910">
    <property type="term" value="F:xenobiotic transmembrane transporter activity"/>
    <property type="evidence" value="ECO:0007669"/>
    <property type="project" value="TreeGrafter"/>
</dbReference>
<keyword evidence="1" id="KW-0472">Membrane</keyword>
<dbReference type="Gene3D" id="3.30.2090.10">
    <property type="entry name" value="Multidrug efflux transporter AcrB TolC docking domain, DN and DC subdomains"/>
    <property type="match status" value="2"/>
</dbReference>
<dbReference type="Gene3D" id="3.30.70.1440">
    <property type="entry name" value="Multidrug efflux transporter AcrB pore domain"/>
    <property type="match status" value="1"/>
</dbReference>
<dbReference type="InterPro" id="IPR027463">
    <property type="entry name" value="AcrB_DN_DC_subdom"/>
</dbReference>
<feature type="transmembrane region" description="Helical" evidence="1">
    <location>
        <begin position="402"/>
        <end position="422"/>
    </location>
</feature>
<feature type="transmembrane region" description="Helical" evidence="1">
    <location>
        <begin position="331"/>
        <end position="351"/>
    </location>
</feature>
<feature type="transmembrane region" description="Helical" evidence="1">
    <location>
        <begin position="428"/>
        <end position="453"/>
    </location>
</feature>
<feature type="transmembrane region" description="Helical" evidence="1">
    <location>
        <begin position="967"/>
        <end position="997"/>
    </location>
</feature>
<reference evidence="2 3" key="1">
    <citation type="journal article" date="2008" name="Appl. Environ. Microbiol.">
        <title>Genome of the epsilonproteobacterial chemolithoautotroph Sulfurimonas denitrificans.</title>
        <authorList>
            <person name="Sievert S.M."/>
            <person name="Scott K.M."/>
            <person name="Klotz M.G."/>
            <person name="Chain P.S.G."/>
            <person name="Hauser L.J."/>
            <person name="Hemp J."/>
            <person name="Huegler M."/>
            <person name="Land M."/>
            <person name="Lapidus A."/>
            <person name="Larimer F.W."/>
            <person name="Lucas S."/>
            <person name="Malfatti S.A."/>
            <person name="Meyer F."/>
            <person name="Paulsen I.T."/>
            <person name="Ren Q."/>
            <person name="Simon J."/>
            <person name="Bailey K."/>
            <person name="Diaz E."/>
            <person name="Fitzpatrick K.A."/>
            <person name="Glover B."/>
            <person name="Gwatney N."/>
            <person name="Korajkic A."/>
            <person name="Long A."/>
            <person name="Mobberley J.M."/>
            <person name="Pantry S.N."/>
            <person name="Pazder G."/>
            <person name="Peterson S."/>
            <person name="Quintanilla J.D."/>
            <person name="Sprinkle R."/>
            <person name="Stephens J."/>
            <person name="Thomas P."/>
            <person name="Vaughn R."/>
            <person name="Weber M.J."/>
            <person name="Wooten L.L."/>
        </authorList>
    </citation>
    <scope>NUCLEOTIDE SEQUENCE [LARGE SCALE GENOMIC DNA]</scope>
    <source>
        <strain evidence="3">ATCC 33889 / DSM 1251</strain>
    </source>
</reference>
<name>Q30QF5_SULDN</name>
<keyword evidence="1" id="KW-1133">Transmembrane helix</keyword>
<dbReference type="GO" id="GO:0005886">
    <property type="term" value="C:plasma membrane"/>
    <property type="evidence" value="ECO:0007669"/>
    <property type="project" value="TreeGrafter"/>
</dbReference>
<feature type="transmembrane region" description="Helical" evidence="1">
    <location>
        <begin position="305"/>
        <end position="324"/>
    </location>
</feature>
<dbReference type="eggNOG" id="COG0841">
    <property type="taxonomic scope" value="Bacteria"/>
</dbReference>
<feature type="transmembrane region" description="Helical" evidence="1">
    <location>
        <begin position="850"/>
        <end position="866"/>
    </location>
</feature>
<dbReference type="SUPFAM" id="SSF82693">
    <property type="entry name" value="Multidrug efflux transporter AcrB pore domain, PN1, PN2, PC1 and PC2 subdomains"/>
    <property type="match status" value="1"/>
</dbReference>
<feature type="transmembrane region" description="Helical" evidence="1">
    <location>
        <begin position="490"/>
        <end position="508"/>
    </location>
</feature>
<dbReference type="AlphaFoldDB" id="Q30QF5"/>
<gene>
    <name evidence="2" type="ordered locus">Suden_1499</name>
</gene>
<dbReference type="EMBL" id="CP000153">
    <property type="protein sequence ID" value="ABB44776.1"/>
    <property type="molecule type" value="Genomic_DNA"/>
</dbReference>
<evidence type="ECO:0000313" key="2">
    <source>
        <dbReference type="EMBL" id="ABB44776.1"/>
    </source>
</evidence>
<dbReference type="PANTHER" id="PTHR32063">
    <property type="match status" value="1"/>
</dbReference>
<evidence type="ECO:0000256" key="1">
    <source>
        <dbReference type="SAM" id="Phobius"/>
    </source>
</evidence>
<dbReference type="PRINTS" id="PR00702">
    <property type="entry name" value="ACRIFLAVINRP"/>
</dbReference>
<dbReference type="Gene3D" id="3.30.70.1320">
    <property type="entry name" value="Multidrug efflux transporter AcrB pore domain like"/>
    <property type="match status" value="1"/>
</dbReference>